<keyword evidence="11" id="KW-0472">Membrane</keyword>
<dbReference type="Gene3D" id="3.40.50.300">
    <property type="entry name" value="P-loop containing nucleotide triphosphate hydrolases"/>
    <property type="match status" value="1"/>
</dbReference>
<organism evidence="17 18">
    <name type="scientific">Blautia stercoris</name>
    <dbReference type="NCBI Taxonomy" id="871664"/>
    <lineage>
        <taxon>Bacteria</taxon>
        <taxon>Bacillati</taxon>
        <taxon>Bacillota</taxon>
        <taxon>Clostridia</taxon>
        <taxon>Lachnospirales</taxon>
        <taxon>Lachnospiraceae</taxon>
        <taxon>Blautia</taxon>
    </lineage>
</organism>
<comment type="subunit">
    <text evidence="12">The complex is composed of two ATP-binding proteins (NikD and NikE), two transmembrane proteins (NikB and NikC) and a solute-binding protein (NikA).</text>
</comment>
<evidence type="ECO:0000256" key="13">
    <source>
        <dbReference type="ARBA" id="ARBA00039098"/>
    </source>
</evidence>
<keyword evidence="18" id="KW-1185">Reference proteome</keyword>
<evidence type="ECO:0000256" key="1">
    <source>
        <dbReference type="ARBA" id="ARBA00004202"/>
    </source>
</evidence>
<dbReference type="InterPro" id="IPR017871">
    <property type="entry name" value="ABC_transporter-like_CS"/>
</dbReference>
<evidence type="ECO:0000313" key="18">
    <source>
        <dbReference type="Proteomes" id="UP000661649"/>
    </source>
</evidence>
<evidence type="ECO:0000256" key="14">
    <source>
        <dbReference type="ARBA" id="ARBA00044143"/>
    </source>
</evidence>
<dbReference type="NCBIfam" id="TIGR01727">
    <property type="entry name" value="oligo_HPY"/>
    <property type="match status" value="1"/>
</dbReference>
<dbReference type="Proteomes" id="UP000661649">
    <property type="component" value="Unassembled WGS sequence"/>
</dbReference>
<dbReference type="InterPro" id="IPR003439">
    <property type="entry name" value="ABC_transporter-like_ATP-bd"/>
</dbReference>
<evidence type="ECO:0000256" key="5">
    <source>
        <dbReference type="ARBA" id="ARBA00022596"/>
    </source>
</evidence>
<gene>
    <name evidence="17" type="ORF">H8712_04365</name>
</gene>
<proteinExistence type="inferred from homology"/>
<keyword evidence="3" id="KW-0813">Transport</keyword>
<dbReference type="InterPro" id="IPR027417">
    <property type="entry name" value="P-loop_NTPase"/>
</dbReference>
<keyword evidence="4" id="KW-1003">Cell membrane</keyword>
<dbReference type="PROSITE" id="PS50893">
    <property type="entry name" value="ABC_TRANSPORTER_2"/>
    <property type="match status" value="1"/>
</dbReference>
<evidence type="ECO:0000256" key="2">
    <source>
        <dbReference type="ARBA" id="ARBA00005417"/>
    </source>
</evidence>
<dbReference type="Pfam" id="PF00005">
    <property type="entry name" value="ABC_tran"/>
    <property type="match status" value="1"/>
</dbReference>
<evidence type="ECO:0000256" key="8">
    <source>
        <dbReference type="ARBA" id="ARBA00022967"/>
    </source>
</evidence>
<dbReference type="EMBL" id="JACRTP010000001">
    <property type="protein sequence ID" value="MBC8627858.1"/>
    <property type="molecule type" value="Genomic_DNA"/>
</dbReference>
<keyword evidence="7 17" id="KW-0067">ATP-binding</keyword>
<reference evidence="17 18" key="1">
    <citation type="submission" date="2020-08" db="EMBL/GenBank/DDBJ databases">
        <title>Genome public.</title>
        <authorList>
            <person name="Liu C."/>
            <person name="Sun Q."/>
        </authorList>
    </citation>
    <scope>NUCLEOTIDE SEQUENCE [LARGE SCALE GENOMIC DNA]</scope>
    <source>
        <strain evidence="17 18">3_YM_SP_D4_24.mj</strain>
    </source>
</reference>
<evidence type="ECO:0000256" key="12">
    <source>
        <dbReference type="ARBA" id="ARBA00038669"/>
    </source>
</evidence>
<dbReference type="InterPro" id="IPR050388">
    <property type="entry name" value="ABC_Ni/Peptide_Import"/>
</dbReference>
<evidence type="ECO:0000256" key="4">
    <source>
        <dbReference type="ARBA" id="ARBA00022475"/>
    </source>
</evidence>
<evidence type="ECO:0000256" key="6">
    <source>
        <dbReference type="ARBA" id="ARBA00022741"/>
    </source>
</evidence>
<dbReference type="PROSITE" id="PS00211">
    <property type="entry name" value="ABC_TRANSPORTER_1"/>
    <property type="match status" value="1"/>
</dbReference>
<evidence type="ECO:0000256" key="9">
    <source>
        <dbReference type="ARBA" id="ARBA00023065"/>
    </source>
</evidence>
<comment type="caution">
    <text evidence="17">The sequence shown here is derived from an EMBL/GenBank/DDBJ whole genome shotgun (WGS) entry which is preliminary data.</text>
</comment>
<protein>
    <recommendedName>
        <fullName evidence="14">Nickel import system ATP-binding protein NikD</fullName>
        <ecNumber evidence="13">7.2.2.11</ecNumber>
    </recommendedName>
</protein>
<name>A0ABR7P968_9FIRM</name>
<evidence type="ECO:0000256" key="3">
    <source>
        <dbReference type="ARBA" id="ARBA00022448"/>
    </source>
</evidence>
<keyword evidence="10" id="KW-0921">Nickel transport</keyword>
<evidence type="ECO:0000313" key="17">
    <source>
        <dbReference type="EMBL" id="MBC8627858.1"/>
    </source>
</evidence>
<keyword evidence="8" id="KW-1278">Translocase</keyword>
<comment type="similarity">
    <text evidence="2">Belongs to the ABC transporter superfamily.</text>
</comment>
<evidence type="ECO:0000256" key="7">
    <source>
        <dbReference type="ARBA" id="ARBA00022840"/>
    </source>
</evidence>
<dbReference type="InterPro" id="IPR013563">
    <property type="entry name" value="Oligopep_ABC_C"/>
</dbReference>
<comment type="subcellular location">
    <subcellularLocation>
        <location evidence="1">Cell membrane</location>
        <topology evidence="1">Peripheral membrane protein</topology>
    </subcellularLocation>
</comment>
<dbReference type="InterPro" id="IPR003593">
    <property type="entry name" value="AAA+_ATPase"/>
</dbReference>
<keyword evidence="6" id="KW-0547">Nucleotide-binding</keyword>
<evidence type="ECO:0000256" key="15">
    <source>
        <dbReference type="ARBA" id="ARBA00048610"/>
    </source>
</evidence>
<keyword evidence="9" id="KW-0406">Ion transport</keyword>
<dbReference type="PANTHER" id="PTHR43297">
    <property type="entry name" value="OLIGOPEPTIDE TRANSPORT ATP-BINDING PROTEIN APPD"/>
    <property type="match status" value="1"/>
</dbReference>
<dbReference type="EC" id="7.2.2.11" evidence="13"/>
<evidence type="ECO:0000256" key="10">
    <source>
        <dbReference type="ARBA" id="ARBA00023112"/>
    </source>
</evidence>
<dbReference type="SMART" id="SM00382">
    <property type="entry name" value="AAA"/>
    <property type="match status" value="1"/>
</dbReference>
<comment type="catalytic activity">
    <reaction evidence="15">
        <text>Ni(2+)(out) + ATP + H2O = Ni(2+)(in) + ADP + phosphate + H(+)</text>
        <dbReference type="Rhea" id="RHEA:15557"/>
        <dbReference type="ChEBI" id="CHEBI:15377"/>
        <dbReference type="ChEBI" id="CHEBI:15378"/>
        <dbReference type="ChEBI" id="CHEBI:30616"/>
        <dbReference type="ChEBI" id="CHEBI:43474"/>
        <dbReference type="ChEBI" id="CHEBI:49786"/>
        <dbReference type="ChEBI" id="CHEBI:456216"/>
        <dbReference type="EC" id="7.2.2.11"/>
    </reaction>
    <physiologicalReaction direction="left-to-right" evidence="15">
        <dbReference type="Rhea" id="RHEA:15558"/>
    </physiologicalReaction>
</comment>
<sequence length="307" mass="33996">MDNRKTVLEVNDLVVSFSMYKKGFRKENLEVIHSLSIDVKEKEIVAIVGSSGSGKSLLASAILGLLPGNASTSGSVYYMGKQLDDKLRKQYLGREIAYIPQSVDHLDPVMKVGPQVVGVYSTEEKQRKMFQKYQLDKSVEEMYPFQLSGGMARRVLISAAVLETPKLIVADEPTPGLSVDMAMDTLKHFRKIANTGTGILLITHDIDLAFEVADRIAVFYAGTVVEISPTEDFKKGKEYLRHPYSKAFLRALPQNEFQPITGIQPYAGNLPEGCLFANRCPDVSEKCTGQIPMRELRGGKVRCVNAT</sequence>
<feature type="domain" description="ABC transporter" evidence="16">
    <location>
        <begin position="8"/>
        <end position="246"/>
    </location>
</feature>
<dbReference type="RefSeq" id="WP_187558286.1">
    <property type="nucleotide sequence ID" value="NZ_JACRTP010000001.1"/>
</dbReference>
<dbReference type="Pfam" id="PF08352">
    <property type="entry name" value="oligo_HPY"/>
    <property type="match status" value="1"/>
</dbReference>
<dbReference type="PANTHER" id="PTHR43297:SF13">
    <property type="entry name" value="NICKEL ABC TRANSPORTER, ATP-BINDING PROTEIN"/>
    <property type="match status" value="1"/>
</dbReference>
<evidence type="ECO:0000256" key="11">
    <source>
        <dbReference type="ARBA" id="ARBA00023136"/>
    </source>
</evidence>
<dbReference type="SUPFAM" id="SSF52540">
    <property type="entry name" value="P-loop containing nucleoside triphosphate hydrolases"/>
    <property type="match status" value="1"/>
</dbReference>
<accession>A0ABR7P968</accession>
<keyword evidence="5" id="KW-0533">Nickel</keyword>
<dbReference type="GO" id="GO:0005524">
    <property type="term" value="F:ATP binding"/>
    <property type="evidence" value="ECO:0007669"/>
    <property type="project" value="UniProtKB-KW"/>
</dbReference>
<evidence type="ECO:0000259" key="16">
    <source>
        <dbReference type="PROSITE" id="PS50893"/>
    </source>
</evidence>